<name>A0A644WRU2_9ZZZZ</name>
<dbReference type="Pfam" id="PF08448">
    <property type="entry name" value="PAS_4"/>
    <property type="match status" value="2"/>
</dbReference>
<feature type="domain" description="PAS" evidence="2">
    <location>
        <begin position="165"/>
        <end position="220"/>
    </location>
</feature>
<gene>
    <name evidence="3" type="ORF">SDC9_52907</name>
</gene>
<protein>
    <recommendedName>
        <fullName evidence="2">PAS domain-containing protein</fullName>
    </recommendedName>
</protein>
<evidence type="ECO:0000313" key="3">
    <source>
        <dbReference type="EMBL" id="MPM06605.1"/>
    </source>
</evidence>
<dbReference type="PANTHER" id="PTHR44757">
    <property type="entry name" value="DIGUANYLATE CYCLASE DGCP"/>
    <property type="match status" value="1"/>
</dbReference>
<comment type="caution">
    <text evidence="3">The sequence shown here is derived from an EMBL/GenBank/DDBJ whole genome shotgun (WGS) entry which is preliminary data.</text>
</comment>
<dbReference type="SMART" id="SM00091">
    <property type="entry name" value="PAS"/>
    <property type="match status" value="4"/>
</dbReference>
<sequence length="540" mass="61297">MGNWNDDLLKEIEAIASEAEKHSDETRPEREDGMADAPQDSKDIVYSSTVNGVAVCRMLFDSLRVPEDFLLESVNPAFCTIFGVSSERVVGKKGNKFFAGRKKLPALDLLYRVLREKETVSFLFFAEKFGRLFDILAFSLGSNKFCMVFSDAAARVAAERERREHEHFTEKVFGSVDTWITLLDERGRTVFWNAAAERLSGISAEEALSGDFDFLNVFCPGGHHRENFAQKMDACRRGEIPEVRMDTCVNSPDGSPRCVEWTLRRWDFEDVGDTGLLLLGRDVTEARRMEEDFRESESRYAAAFRESQAPMFIVDPDSGTVCDCNDAALDFYGYTREEMTGLKNTEFNTAPPQELFRKMQDAKAGRMNRFLSSHRLKNGEIRNVEVYSSPMLYNGTTYLYSIIHDITEKQRLEEELQSLSLDCALQAKILRSILENSSDYLYVFDREGNFRFVGKKGADLFKRTPEEMAGLSWKHFGIPEERVAPLNEHLKQVFSTGKIKNGMIVLPAPRGDTPLEYSLNPTFGEDGVVETVFCSMRAVP</sequence>
<reference evidence="3" key="1">
    <citation type="submission" date="2019-08" db="EMBL/GenBank/DDBJ databases">
        <authorList>
            <person name="Kucharzyk K."/>
            <person name="Murdoch R.W."/>
            <person name="Higgins S."/>
            <person name="Loffler F."/>
        </authorList>
    </citation>
    <scope>NUCLEOTIDE SEQUENCE</scope>
</reference>
<dbReference type="InterPro" id="IPR052155">
    <property type="entry name" value="Biofilm_reg_signaling"/>
</dbReference>
<dbReference type="Pfam" id="PF13426">
    <property type="entry name" value="PAS_9"/>
    <property type="match status" value="2"/>
</dbReference>
<evidence type="ECO:0000256" key="1">
    <source>
        <dbReference type="SAM" id="MobiDB-lite"/>
    </source>
</evidence>
<organism evidence="3">
    <name type="scientific">bioreactor metagenome</name>
    <dbReference type="NCBI Taxonomy" id="1076179"/>
    <lineage>
        <taxon>unclassified sequences</taxon>
        <taxon>metagenomes</taxon>
        <taxon>ecological metagenomes</taxon>
    </lineage>
</organism>
<dbReference type="InterPro" id="IPR013656">
    <property type="entry name" value="PAS_4"/>
</dbReference>
<dbReference type="AlphaFoldDB" id="A0A644WRU2"/>
<accession>A0A644WRU2</accession>
<dbReference type="InterPro" id="IPR000014">
    <property type="entry name" value="PAS"/>
</dbReference>
<dbReference type="PANTHER" id="PTHR44757:SF2">
    <property type="entry name" value="BIOFILM ARCHITECTURE MAINTENANCE PROTEIN MBAA"/>
    <property type="match status" value="1"/>
</dbReference>
<feature type="domain" description="PAS" evidence="2">
    <location>
        <begin position="296"/>
        <end position="341"/>
    </location>
</feature>
<dbReference type="PROSITE" id="PS50112">
    <property type="entry name" value="PAS"/>
    <property type="match status" value="3"/>
</dbReference>
<evidence type="ECO:0000259" key="2">
    <source>
        <dbReference type="PROSITE" id="PS50112"/>
    </source>
</evidence>
<proteinExistence type="predicted"/>
<dbReference type="InterPro" id="IPR035965">
    <property type="entry name" value="PAS-like_dom_sf"/>
</dbReference>
<feature type="region of interest" description="Disordered" evidence="1">
    <location>
        <begin position="17"/>
        <end position="39"/>
    </location>
</feature>
<dbReference type="EMBL" id="VSSQ01001245">
    <property type="protein sequence ID" value="MPM06605.1"/>
    <property type="molecule type" value="Genomic_DNA"/>
</dbReference>
<dbReference type="Gene3D" id="3.30.450.20">
    <property type="entry name" value="PAS domain"/>
    <property type="match status" value="4"/>
</dbReference>
<dbReference type="CDD" id="cd00130">
    <property type="entry name" value="PAS"/>
    <property type="match status" value="3"/>
</dbReference>
<dbReference type="NCBIfam" id="TIGR00229">
    <property type="entry name" value="sensory_box"/>
    <property type="match status" value="3"/>
</dbReference>
<feature type="domain" description="PAS" evidence="2">
    <location>
        <begin position="426"/>
        <end position="497"/>
    </location>
</feature>
<dbReference type="SUPFAM" id="SSF55785">
    <property type="entry name" value="PYP-like sensor domain (PAS domain)"/>
    <property type="match status" value="4"/>
</dbReference>